<accession>A0ABQ9I956</accession>
<proteinExistence type="predicted"/>
<evidence type="ECO:0000313" key="3">
    <source>
        <dbReference type="Proteomes" id="UP001159363"/>
    </source>
</evidence>
<dbReference type="EMBL" id="JARBHB010000002">
    <property type="protein sequence ID" value="KAJ8893193.1"/>
    <property type="molecule type" value="Genomic_DNA"/>
</dbReference>
<organism evidence="2 3">
    <name type="scientific">Dryococelus australis</name>
    <dbReference type="NCBI Taxonomy" id="614101"/>
    <lineage>
        <taxon>Eukaryota</taxon>
        <taxon>Metazoa</taxon>
        <taxon>Ecdysozoa</taxon>
        <taxon>Arthropoda</taxon>
        <taxon>Hexapoda</taxon>
        <taxon>Insecta</taxon>
        <taxon>Pterygota</taxon>
        <taxon>Neoptera</taxon>
        <taxon>Polyneoptera</taxon>
        <taxon>Phasmatodea</taxon>
        <taxon>Verophasmatodea</taxon>
        <taxon>Anareolatae</taxon>
        <taxon>Phasmatidae</taxon>
        <taxon>Eurycanthinae</taxon>
        <taxon>Dryococelus</taxon>
    </lineage>
</organism>
<evidence type="ECO:0000313" key="2">
    <source>
        <dbReference type="EMBL" id="KAJ8893193.1"/>
    </source>
</evidence>
<name>A0ABQ9I956_9NEOP</name>
<sequence length="401" mass="44969">MLTWATHALGALRMLRQLTLLKVQTNVEEGEEEEEDNIVIHTVLPPHAGLVNFLSGAGLNHSCRTLHVIKPATLLYNKKKYKRNMFSMLTNAIRHRAGVKKTWKQTHILLPDTIQVQKCSADFMGTHPVTRHHPGCKHSTGCPGDVNMLLSPTRPPDLSPIDNVWYQIGGQLQPAATMAYQCQLHQLLQDLPPETSVWLPAGPYRRLPPCYGWSNAMLKASCKCCSSAICTWCAAVIYGRAHEKRATAAYENEIQVTVQPCGPFAHPEVSYLGTSPDGVLEKYGIVYVKCIPSIGCVPIRETAKSKKPFIEENNRKLQFKKIGQVSVPNTGAAPHSRQEPLWFNKTSLEEMGLSRVNGPNNGKIRQVFHMRKFGTWIALVEGKRSDYMAYIMCPYERKVNE</sequence>
<keyword evidence="1" id="KW-0732">Signal</keyword>
<dbReference type="Proteomes" id="UP001159363">
    <property type="component" value="Chromosome 2"/>
</dbReference>
<dbReference type="SUPFAM" id="SSF52980">
    <property type="entry name" value="Restriction endonuclease-like"/>
    <property type="match status" value="1"/>
</dbReference>
<evidence type="ECO:0000256" key="1">
    <source>
        <dbReference type="SAM" id="SignalP"/>
    </source>
</evidence>
<dbReference type="InterPro" id="IPR011604">
    <property type="entry name" value="PDDEXK-like_dom_sf"/>
</dbReference>
<feature type="signal peptide" evidence="1">
    <location>
        <begin position="1"/>
        <end position="17"/>
    </location>
</feature>
<gene>
    <name evidence="2" type="ORF">PR048_005778</name>
</gene>
<dbReference type="InterPro" id="IPR011335">
    <property type="entry name" value="Restrct_endonuc-II-like"/>
</dbReference>
<feature type="chain" id="PRO_5046772070" evidence="1">
    <location>
        <begin position="18"/>
        <end position="401"/>
    </location>
</feature>
<comment type="caution">
    <text evidence="2">The sequence shown here is derived from an EMBL/GenBank/DDBJ whole genome shotgun (WGS) entry which is preliminary data.</text>
</comment>
<keyword evidence="3" id="KW-1185">Reference proteome</keyword>
<protein>
    <submittedName>
        <fullName evidence="2">Uncharacterized protein</fullName>
    </submittedName>
</protein>
<reference evidence="2 3" key="1">
    <citation type="submission" date="2023-02" db="EMBL/GenBank/DDBJ databases">
        <title>LHISI_Scaffold_Assembly.</title>
        <authorList>
            <person name="Stuart O.P."/>
            <person name="Cleave R."/>
            <person name="Magrath M.J.L."/>
            <person name="Mikheyev A.S."/>
        </authorList>
    </citation>
    <scope>NUCLEOTIDE SEQUENCE [LARGE SCALE GENOMIC DNA]</scope>
    <source>
        <strain evidence="2">Daus_M_001</strain>
        <tissue evidence="2">Leg muscle</tissue>
    </source>
</reference>
<dbReference type="Gene3D" id="3.90.320.10">
    <property type="match status" value="1"/>
</dbReference>